<proteinExistence type="predicted"/>
<dbReference type="EMBL" id="BMEG01000018">
    <property type="protein sequence ID" value="GGD97010.1"/>
    <property type="molecule type" value="Genomic_DNA"/>
</dbReference>
<dbReference type="RefSeq" id="WP_229754121.1">
    <property type="nucleotide sequence ID" value="NZ_BMEG01000018.1"/>
</dbReference>
<comment type="caution">
    <text evidence="1">The sequence shown here is derived from an EMBL/GenBank/DDBJ whole genome shotgun (WGS) entry which is preliminary data.</text>
</comment>
<dbReference type="Proteomes" id="UP000597138">
    <property type="component" value="Unassembled WGS sequence"/>
</dbReference>
<evidence type="ECO:0000313" key="2">
    <source>
        <dbReference type="Proteomes" id="UP000597138"/>
    </source>
</evidence>
<gene>
    <name evidence="1" type="ORF">GCM10010985_59710</name>
</gene>
<evidence type="ECO:0000313" key="1">
    <source>
        <dbReference type="EMBL" id="GGD97010.1"/>
    </source>
</evidence>
<protein>
    <submittedName>
        <fullName evidence="1">Uncharacterized protein</fullName>
    </submittedName>
</protein>
<organism evidence="1 2">
    <name type="scientific">Caballeronia grimmiae</name>
    <dbReference type="NCBI Taxonomy" id="1071679"/>
    <lineage>
        <taxon>Bacteria</taxon>
        <taxon>Pseudomonadati</taxon>
        <taxon>Pseudomonadota</taxon>
        <taxon>Betaproteobacteria</taxon>
        <taxon>Burkholderiales</taxon>
        <taxon>Burkholderiaceae</taxon>
        <taxon>Caballeronia</taxon>
    </lineage>
</organism>
<name>A0ABQ1SAG1_9BURK</name>
<reference evidence="2" key="1">
    <citation type="journal article" date="2019" name="Int. J. Syst. Evol. Microbiol.">
        <title>The Global Catalogue of Microorganisms (GCM) 10K type strain sequencing project: providing services to taxonomists for standard genome sequencing and annotation.</title>
        <authorList>
            <consortium name="The Broad Institute Genomics Platform"/>
            <consortium name="The Broad Institute Genome Sequencing Center for Infectious Disease"/>
            <person name="Wu L."/>
            <person name="Ma J."/>
        </authorList>
    </citation>
    <scope>NUCLEOTIDE SEQUENCE [LARGE SCALE GENOMIC DNA]</scope>
    <source>
        <strain evidence="2">CGMCC 1.11013</strain>
    </source>
</reference>
<sequence length="57" mass="6550">MQRAHERTIEHLSPAERDFFMLQTIQLVEANNADNLVPFRLPDSQLLAQDESEPDAT</sequence>
<keyword evidence="2" id="KW-1185">Reference proteome</keyword>
<accession>A0ABQ1SAG1</accession>